<dbReference type="InterPro" id="IPR029345">
    <property type="entry name" value="MalF_P2"/>
</dbReference>
<feature type="transmembrane region" description="Helical" evidence="6">
    <location>
        <begin position="40"/>
        <end position="58"/>
    </location>
</feature>
<evidence type="ECO:0000313" key="9">
    <source>
        <dbReference type="EMBL" id="VDY46549.1"/>
    </source>
</evidence>
<evidence type="ECO:0000256" key="1">
    <source>
        <dbReference type="ARBA" id="ARBA00004429"/>
    </source>
</evidence>
<gene>
    <name evidence="9" type="primary">malF_1</name>
    <name evidence="9" type="ORF">NCTC7102_05614</name>
</gene>
<dbReference type="Pfam" id="PF14785">
    <property type="entry name" value="MalF_P2"/>
    <property type="match status" value="1"/>
</dbReference>
<feature type="domain" description="Maltose transport system permease protein MalF P2" evidence="7">
    <location>
        <begin position="100"/>
        <end position="170"/>
    </location>
</feature>
<dbReference type="Pfam" id="PF20872">
    <property type="entry name" value="MalF_N_TM"/>
    <property type="match status" value="1"/>
</dbReference>
<comment type="subunit">
    <text evidence="6">The complex is composed of two ATP-binding proteins (MalK), two transmembrane proteins (MalG and MalF) and a solute-binding protein (MalE).</text>
</comment>
<dbReference type="Proteomes" id="UP000281393">
    <property type="component" value="Chromosome"/>
</dbReference>
<keyword evidence="6" id="KW-1133">Transmembrane helix</keyword>
<keyword evidence="6" id="KW-0812">Transmembrane</keyword>
<accession>A0A447JQ91</accession>
<proteinExistence type="inferred from homology"/>
<comment type="subcellular location">
    <subcellularLocation>
        <location evidence="1 6">Cell inner membrane</location>
        <topology evidence="1 6">Multi-pass membrane protein</topology>
    </subcellularLocation>
</comment>
<comment type="similarity">
    <text evidence="2 6">Belongs to the binding-protein-dependent transport system permease family. MalFG subfamily.</text>
</comment>
<feature type="domain" description="MalF N-terminal region transmembrane helices" evidence="8">
    <location>
        <begin position="15"/>
        <end position="61"/>
    </location>
</feature>
<protein>
    <recommendedName>
        <fullName evidence="6">Maltose/maltodextrin transport system permease protein</fullName>
    </recommendedName>
</protein>
<evidence type="ECO:0000256" key="3">
    <source>
        <dbReference type="ARBA" id="ARBA00022448"/>
    </source>
</evidence>
<comment type="function">
    <text evidence="6">Part of the ABC transporter complex MalEFGK involved in maltose/maltodextrin import. Probably responsible for the translocation of the substrate across the membrane.</text>
</comment>
<evidence type="ECO:0000256" key="4">
    <source>
        <dbReference type="ARBA" id="ARBA00022475"/>
    </source>
</evidence>
<evidence type="ECO:0000256" key="5">
    <source>
        <dbReference type="ARBA" id="ARBA00022519"/>
    </source>
</evidence>
<sequence length="174" mass="19450">MDVIKKKHWWQSDQLKWSVIGLLGLLVGYLVVLMYVQGEYLFAIMTLILSSAGLYIFANRKTYAWRYVYPGLAGMGLFVLFPLVCTIAIAFTNYSSTNQLTFERAQQVLMDRSYQAGKTYNFGLYPAGDEWQLALTDGETGKHYLSGAFSFGGEQKLQLKETDALPGANAPICG</sequence>
<organism evidence="9 10">
    <name type="scientific">Salmonella enterica subsp. enterica serovar Daytona</name>
    <dbReference type="NCBI Taxonomy" id="1962639"/>
    <lineage>
        <taxon>Bacteria</taxon>
        <taxon>Pseudomonadati</taxon>
        <taxon>Pseudomonadota</taxon>
        <taxon>Gammaproteobacteria</taxon>
        <taxon>Enterobacterales</taxon>
        <taxon>Enterobacteriaceae</taxon>
        <taxon>Salmonella</taxon>
    </lineage>
</organism>
<dbReference type="PANTHER" id="PTHR47314">
    <property type="entry name" value="MALTOSE/MALTODEXTRIN TRANSPORT SYSTEM PERMEASE PROTEIN MALF"/>
    <property type="match status" value="1"/>
</dbReference>
<evidence type="ECO:0000259" key="7">
    <source>
        <dbReference type="Pfam" id="PF14785"/>
    </source>
</evidence>
<keyword evidence="6" id="KW-0472">Membrane</keyword>
<feature type="transmembrane region" description="Helical" evidence="6">
    <location>
        <begin position="67"/>
        <end position="91"/>
    </location>
</feature>
<dbReference type="GO" id="GO:1990060">
    <property type="term" value="C:maltose transport complex"/>
    <property type="evidence" value="ECO:0007669"/>
    <property type="project" value="TreeGrafter"/>
</dbReference>
<evidence type="ECO:0000256" key="2">
    <source>
        <dbReference type="ARBA" id="ARBA00009047"/>
    </source>
</evidence>
<dbReference type="GO" id="GO:0042956">
    <property type="term" value="P:maltodextrin transmembrane transport"/>
    <property type="evidence" value="ECO:0007669"/>
    <property type="project" value="TreeGrafter"/>
</dbReference>
<evidence type="ECO:0000313" key="10">
    <source>
        <dbReference type="Proteomes" id="UP000281393"/>
    </source>
</evidence>
<dbReference type="InterPro" id="IPR035277">
    <property type="entry name" value="MalF_N"/>
</dbReference>
<dbReference type="InterPro" id="IPR048464">
    <property type="entry name" value="MalF_N_TM"/>
</dbReference>
<reference evidence="9 10" key="1">
    <citation type="submission" date="2018-12" db="EMBL/GenBank/DDBJ databases">
        <authorList>
            <consortium name="Pathogen Informatics"/>
        </authorList>
    </citation>
    <scope>NUCLEOTIDE SEQUENCE [LARGE SCALE GENOMIC DNA]</scope>
    <source>
        <strain evidence="9 10">NCTC7102</strain>
    </source>
</reference>
<dbReference type="FunFam" id="1.20.58.370:FF:000001">
    <property type="entry name" value="Maltose ABC transporter permease MalF"/>
    <property type="match status" value="1"/>
</dbReference>
<keyword evidence="6" id="KW-0762">Sugar transport</keyword>
<feature type="transmembrane region" description="Helical" evidence="6">
    <location>
        <begin position="15"/>
        <end position="34"/>
    </location>
</feature>
<dbReference type="Gene3D" id="2.40.430.10">
    <property type="entry name" value="D-maltodextrin-binding protein, MBP"/>
    <property type="match status" value="1"/>
</dbReference>
<dbReference type="EMBL" id="LR133909">
    <property type="protein sequence ID" value="VDY46549.1"/>
    <property type="molecule type" value="Genomic_DNA"/>
</dbReference>
<name>A0A447JQ91_SALET</name>
<keyword evidence="4" id="KW-1003">Cell membrane</keyword>
<comment type="caution">
    <text evidence="6">Lacks conserved residue(s) required for the propagation of feature annotation.</text>
</comment>
<dbReference type="Gene3D" id="1.20.58.370">
    <property type="entry name" value="MalF N-terminal region-like"/>
    <property type="match status" value="1"/>
</dbReference>
<dbReference type="AlphaFoldDB" id="A0A447JQ91"/>
<dbReference type="SUPFAM" id="SSF160964">
    <property type="entry name" value="MalF N-terminal region-like"/>
    <property type="match status" value="1"/>
</dbReference>
<evidence type="ECO:0000259" key="8">
    <source>
        <dbReference type="Pfam" id="PF20872"/>
    </source>
</evidence>
<dbReference type="Gene3D" id="3.10.650.10">
    <property type="entry name" value="MalF N-terminal region-like"/>
    <property type="match status" value="1"/>
</dbReference>
<dbReference type="GO" id="GO:0015423">
    <property type="term" value="F:ABC-type maltose transporter activity"/>
    <property type="evidence" value="ECO:0007669"/>
    <property type="project" value="TreeGrafter"/>
</dbReference>
<dbReference type="InterPro" id="IPR047103">
    <property type="entry name" value="MalF_P2_sf"/>
</dbReference>
<evidence type="ECO:0000256" key="6">
    <source>
        <dbReference type="RuleBase" id="RU367050"/>
    </source>
</evidence>
<dbReference type="PANTHER" id="PTHR47314:SF1">
    <property type="entry name" value="MALTOSE_MALTODEXTRIN TRANSPORT SYSTEM PERMEASE PROTEIN MALF"/>
    <property type="match status" value="1"/>
</dbReference>
<keyword evidence="3" id="KW-0813">Transport</keyword>
<keyword evidence="5 6" id="KW-0997">Cell inner membrane</keyword>